<dbReference type="EMBL" id="CAJFCW020000006">
    <property type="protein sequence ID" value="CAG9125480.1"/>
    <property type="molecule type" value="Genomic_DNA"/>
</dbReference>
<name>A0A811LHG9_9BILA</name>
<dbReference type="InterPro" id="IPR051843">
    <property type="entry name" value="CPA1_transporter"/>
</dbReference>
<organism evidence="3 4">
    <name type="scientific">Bursaphelenchus okinawaensis</name>
    <dbReference type="NCBI Taxonomy" id="465554"/>
    <lineage>
        <taxon>Eukaryota</taxon>
        <taxon>Metazoa</taxon>
        <taxon>Ecdysozoa</taxon>
        <taxon>Nematoda</taxon>
        <taxon>Chromadorea</taxon>
        <taxon>Rhabditida</taxon>
        <taxon>Tylenchina</taxon>
        <taxon>Tylenchomorpha</taxon>
        <taxon>Aphelenchoidea</taxon>
        <taxon>Aphelenchoididae</taxon>
        <taxon>Bursaphelenchus</taxon>
    </lineage>
</organism>
<dbReference type="AlphaFoldDB" id="A0A811LHG9"/>
<feature type="transmembrane region" description="Helical" evidence="2">
    <location>
        <begin position="102"/>
        <end position="124"/>
    </location>
</feature>
<dbReference type="PANTHER" id="PTHR31102:SF1">
    <property type="entry name" value="CATION_H+ EXCHANGER DOMAIN-CONTAINING PROTEIN"/>
    <property type="match status" value="1"/>
</dbReference>
<accession>A0A811LHG9</accession>
<dbReference type="GO" id="GO:0098662">
    <property type="term" value="P:inorganic cation transmembrane transport"/>
    <property type="evidence" value="ECO:0007669"/>
    <property type="project" value="TreeGrafter"/>
</dbReference>
<keyword evidence="2" id="KW-1133">Transmembrane helix</keyword>
<evidence type="ECO:0000313" key="4">
    <source>
        <dbReference type="Proteomes" id="UP000614601"/>
    </source>
</evidence>
<gene>
    <name evidence="3" type="ORF">BOKJ2_LOCUS13063</name>
</gene>
<dbReference type="Proteomes" id="UP000783686">
    <property type="component" value="Unassembled WGS sequence"/>
</dbReference>
<evidence type="ECO:0000256" key="2">
    <source>
        <dbReference type="SAM" id="Phobius"/>
    </source>
</evidence>
<keyword evidence="2" id="KW-0472">Membrane</keyword>
<reference evidence="3" key="1">
    <citation type="submission" date="2020-09" db="EMBL/GenBank/DDBJ databases">
        <authorList>
            <person name="Kikuchi T."/>
        </authorList>
    </citation>
    <scope>NUCLEOTIDE SEQUENCE</scope>
    <source>
        <strain evidence="3">SH1</strain>
    </source>
</reference>
<feature type="transmembrane region" description="Helical" evidence="2">
    <location>
        <begin position="136"/>
        <end position="154"/>
    </location>
</feature>
<keyword evidence="2" id="KW-0812">Transmembrane</keyword>
<feature type="transmembrane region" description="Helical" evidence="2">
    <location>
        <begin position="161"/>
        <end position="184"/>
    </location>
</feature>
<proteinExistence type="inferred from homology"/>
<feature type="transmembrane region" description="Helical" evidence="2">
    <location>
        <begin position="30"/>
        <end position="52"/>
    </location>
</feature>
<dbReference type="EMBL" id="CAJFDH010000006">
    <property type="protein sequence ID" value="CAD5229004.1"/>
    <property type="molecule type" value="Genomic_DNA"/>
</dbReference>
<dbReference type="Proteomes" id="UP000614601">
    <property type="component" value="Unassembled WGS sequence"/>
</dbReference>
<feature type="transmembrane region" description="Helical" evidence="2">
    <location>
        <begin position="72"/>
        <end position="95"/>
    </location>
</feature>
<dbReference type="OrthoDB" id="6436378at2759"/>
<comment type="caution">
    <text evidence="3">The sequence shown here is derived from an EMBL/GenBank/DDBJ whole genome shotgun (WGS) entry which is preliminary data.</text>
</comment>
<evidence type="ECO:0000256" key="1">
    <source>
        <dbReference type="ARBA" id="ARBA00007367"/>
    </source>
</evidence>
<sequence>MTKFFIRRTISDPPSPAKDLSILEKCIGKFYSVLTYLIFLMFFILAVVSIFKKPINTGFLQFDSLNKHDPNYYSYKSVITLSTVFFAAIAGGFVAKILRLPLLFGMLISGLILRNFAFWKYSLFVHPSLSNFVRKFGFMVVLLRAGLAVDIGALKRFKWTAIWLAIVPSTVEAIFVMLLGYPWLDLAPVFSFLLG</sequence>
<evidence type="ECO:0000313" key="3">
    <source>
        <dbReference type="EMBL" id="CAD5229004.1"/>
    </source>
</evidence>
<keyword evidence="4" id="KW-1185">Reference proteome</keyword>
<dbReference type="Gene3D" id="1.20.1530.20">
    <property type="match status" value="1"/>
</dbReference>
<protein>
    <recommendedName>
        <fullName evidence="5">Na_H_Exchanger domain-containing protein</fullName>
    </recommendedName>
</protein>
<comment type="similarity">
    <text evidence="1">Belongs to the monovalent cation:proton antiporter 1 (CPA1) transporter (TC 2.A.36) family.</text>
</comment>
<dbReference type="PANTHER" id="PTHR31102">
    <property type="match status" value="1"/>
</dbReference>
<evidence type="ECO:0008006" key="5">
    <source>
        <dbReference type="Google" id="ProtNLM"/>
    </source>
</evidence>
<dbReference type="InterPro" id="IPR038770">
    <property type="entry name" value="Na+/solute_symporter_sf"/>
</dbReference>